<reference evidence="12" key="2">
    <citation type="journal article" date="2023" name="Curr. Microbiol.">
        <title>Granulicatella seriolae sp. nov., a Novel Facultative Anaerobe Isolated from Yellowtail Marine Fish.</title>
        <authorList>
            <person name="Lee M."/>
            <person name="Choi Y.J."/>
            <person name="Farooq A."/>
            <person name="Jeong J.B."/>
            <person name="Jung M.Y."/>
        </authorList>
    </citation>
    <scope>NUCLEOTIDE SEQUENCE</scope>
    <source>
        <strain evidence="12">S8</strain>
    </source>
</reference>
<comment type="caution">
    <text evidence="12">The sequence shown here is derived from an EMBL/GenBank/DDBJ whole genome shotgun (WGS) entry which is preliminary data.</text>
</comment>
<evidence type="ECO:0000256" key="9">
    <source>
        <dbReference type="ARBA" id="ARBA00048743"/>
    </source>
</evidence>
<evidence type="ECO:0000259" key="11">
    <source>
        <dbReference type="Pfam" id="PF02223"/>
    </source>
</evidence>
<evidence type="ECO:0000256" key="3">
    <source>
        <dbReference type="ARBA" id="ARBA00017144"/>
    </source>
</evidence>
<dbReference type="Pfam" id="PF02223">
    <property type="entry name" value="Thymidylate_kin"/>
    <property type="match status" value="1"/>
</dbReference>
<evidence type="ECO:0000256" key="7">
    <source>
        <dbReference type="ARBA" id="ARBA00022777"/>
    </source>
</evidence>
<evidence type="ECO:0000256" key="1">
    <source>
        <dbReference type="ARBA" id="ARBA00009776"/>
    </source>
</evidence>
<evidence type="ECO:0000256" key="6">
    <source>
        <dbReference type="ARBA" id="ARBA00022741"/>
    </source>
</evidence>
<dbReference type="PANTHER" id="PTHR10344">
    <property type="entry name" value="THYMIDYLATE KINASE"/>
    <property type="match status" value="1"/>
</dbReference>
<dbReference type="CDD" id="cd01672">
    <property type="entry name" value="TMPK"/>
    <property type="match status" value="1"/>
</dbReference>
<dbReference type="PANTHER" id="PTHR10344:SF4">
    <property type="entry name" value="UMP-CMP KINASE 2, MITOCHONDRIAL"/>
    <property type="match status" value="1"/>
</dbReference>
<keyword evidence="7 10" id="KW-0418">Kinase</keyword>
<comment type="similarity">
    <text evidence="1 10">Belongs to the thymidylate kinase family.</text>
</comment>
<dbReference type="Gene3D" id="3.40.50.300">
    <property type="entry name" value="P-loop containing nucleotide triphosphate hydrolases"/>
    <property type="match status" value="1"/>
</dbReference>
<proteinExistence type="inferred from homology"/>
<evidence type="ECO:0000256" key="5">
    <source>
        <dbReference type="ARBA" id="ARBA00022727"/>
    </source>
</evidence>
<keyword evidence="4 10" id="KW-0808">Transferase</keyword>
<dbReference type="SUPFAM" id="SSF52540">
    <property type="entry name" value="P-loop containing nucleoside triphosphate hydrolases"/>
    <property type="match status" value="1"/>
</dbReference>
<comment type="function">
    <text evidence="10">Phosphorylation of dTMP to form dTDP in both de novo and salvage pathways of dTTP synthesis.</text>
</comment>
<reference evidence="12" key="3">
    <citation type="journal article" date="2023" name="Microbiol. Resour. Announc.">
        <title>Draft Genome Sequence of Granulicatella sp. Strain S8, Isolated from a Marine Fish, Seriola quinqueradiata.</title>
        <authorList>
            <person name="Lee M."/>
            <person name="Farooq A."/>
            <person name="Jeong J.B."/>
            <person name="Jung M.Y."/>
        </authorList>
    </citation>
    <scope>NUCLEOTIDE SEQUENCE</scope>
    <source>
        <strain evidence="12">S8</strain>
    </source>
</reference>
<dbReference type="HAMAP" id="MF_00165">
    <property type="entry name" value="Thymidylate_kinase"/>
    <property type="match status" value="1"/>
</dbReference>
<dbReference type="GO" id="GO:0004798">
    <property type="term" value="F:dTMP kinase activity"/>
    <property type="evidence" value="ECO:0007669"/>
    <property type="project" value="UniProtKB-EC"/>
</dbReference>
<feature type="domain" description="Thymidylate kinase-like" evidence="11">
    <location>
        <begin position="8"/>
        <end position="201"/>
    </location>
</feature>
<evidence type="ECO:0000256" key="2">
    <source>
        <dbReference type="ARBA" id="ARBA00012980"/>
    </source>
</evidence>
<protein>
    <recommendedName>
        <fullName evidence="3 10">Thymidylate kinase</fullName>
        <ecNumber evidence="2 10">2.7.4.9</ecNumber>
    </recommendedName>
    <alternativeName>
        <fullName evidence="10">dTMP kinase</fullName>
    </alternativeName>
</protein>
<comment type="catalytic activity">
    <reaction evidence="9 10">
        <text>dTMP + ATP = dTDP + ADP</text>
        <dbReference type="Rhea" id="RHEA:13517"/>
        <dbReference type="ChEBI" id="CHEBI:30616"/>
        <dbReference type="ChEBI" id="CHEBI:58369"/>
        <dbReference type="ChEBI" id="CHEBI:63528"/>
        <dbReference type="ChEBI" id="CHEBI:456216"/>
        <dbReference type="EC" id="2.7.4.9"/>
    </reaction>
</comment>
<keyword evidence="13" id="KW-1185">Reference proteome</keyword>
<dbReference type="Proteomes" id="UP001059480">
    <property type="component" value="Unassembled WGS sequence"/>
</dbReference>
<keyword evidence="6 10" id="KW-0547">Nucleotide-binding</keyword>
<evidence type="ECO:0000256" key="8">
    <source>
        <dbReference type="ARBA" id="ARBA00022840"/>
    </source>
</evidence>
<keyword evidence="8 10" id="KW-0067">ATP-binding</keyword>
<keyword evidence="5 10" id="KW-0545">Nucleotide biosynthesis</keyword>
<organism evidence="12 13">
    <name type="scientific">Granulicatella seriolae</name>
    <dbReference type="NCBI Taxonomy" id="2967226"/>
    <lineage>
        <taxon>Bacteria</taxon>
        <taxon>Bacillati</taxon>
        <taxon>Bacillota</taxon>
        <taxon>Bacilli</taxon>
        <taxon>Lactobacillales</taxon>
        <taxon>Carnobacteriaceae</taxon>
        <taxon>Granulicatella</taxon>
    </lineage>
</organism>
<evidence type="ECO:0000256" key="10">
    <source>
        <dbReference type="HAMAP-Rule" id="MF_00165"/>
    </source>
</evidence>
<evidence type="ECO:0000313" key="12">
    <source>
        <dbReference type="EMBL" id="MCQ9210398.1"/>
    </source>
</evidence>
<dbReference type="InterPro" id="IPR018095">
    <property type="entry name" value="Thymidylate_kin_CS"/>
</dbReference>
<feature type="binding site" evidence="10">
    <location>
        <begin position="10"/>
        <end position="17"/>
    </location>
    <ligand>
        <name>ATP</name>
        <dbReference type="ChEBI" id="CHEBI:30616"/>
    </ligand>
</feature>
<dbReference type="EMBL" id="JANHNZ010000007">
    <property type="protein sequence ID" value="MCQ9210398.1"/>
    <property type="molecule type" value="Genomic_DNA"/>
</dbReference>
<dbReference type="InterPro" id="IPR018094">
    <property type="entry name" value="Thymidylate_kinase"/>
</dbReference>
<dbReference type="EC" id="2.7.4.9" evidence="2 10"/>
<dbReference type="RefSeq" id="WP_256945511.1">
    <property type="nucleotide sequence ID" value="NZ_JANHNZ010000007.1"/>
</dbReference>
<evidence type="ECO:0000313" key="13">
    <source>
        <dbReference type="Proteomes" id="UP001059480"/>
    </source>
</evidence>
<reference evidence="12" key="1">
    <citation type="submission" date="2022-07" db="EMBL/GenBank/DDBJ databases">
        <authorList>
            <person name="Jung M.-Y."/>
            <person name="Lee M."/>
        </authorList>
    </citation>
    <scope>NUCLEOTIDE SEQUENCE</scope>
    <source>
        <strain evidence="12">S8</strain>
    </source>
</reference>
<dbReference type="PROSITE" id="PS01331">
    <property type="entry name" value="THYMIDYLATE_KINASE"/>
    <property type="match status" value="1"/>
</dbReference>
<dbReference type="NCBIfam" id="TIGR00041">
    <property type="entry name" value="DTMP_kinase"/>
    <property type="match status" value="1"/>
</dbReference>
<accession>A0ABT1WPI0</accession>
<evidence type="ECO:0000256" key="4">
    <source>
        <dbReference type="ARBA" id="ARBA00022679"/>
    </source>
</evidence>
<gene>
    <name evidence="10 12" type="primary">tmk</name>
    <name evidence="12" type="ORF">NPA36_07520</name>
</gene>
<dbReference type="InterPro" id="IPR027417">
    <property type="entry name" value="P-loop_NTPase"/>
</dbReference>
<dbReference type="InterPro" id="IPR039430">
    <property type="entry name" value="Thymidylate_kin-like_dom"/>
</dbReference>
<name>A0ABT1WPI0_9LACT</name>
<sequence length="215" mass="24651">MKGLFITVEGPDGAGKTSVIQALLPRLQEAFEVPIISTREPGGSRIAERIRSIILDVEHTEMDNRTEAILYAAARRQHLVDRILPNLEVGNIVICDRFVDSSIVYQGVARGLGKEEVRQLNLFATEGLLPKKTIYLDVPAEVGIERIHKARGNRQFDRLDQEELSFHKMVRQGYLDLIQEDPERFIMIDTRQDLDKVVEEVYQEIKHEITKFLMQ</sequence>